<reference evidence="6" key="1">
    <citation type="submission" date="2019-11" db="EMBL/GenBank/DDBJ databases">
        <authorList>
            <person name="Liu Y."/>
            <person name="Hou J."/>
            <person name="Li T.-Q."/>
            <person name="Guan C.-H."/>
            <person name="Wu X."/>
            <person name="Wu H.-Z."/>
            <person name="Ling F."/>
            <person name="Zhang R."/>
            <person name="Shi X.-G."/>
            <person name="Ren J.-P."/>
            <person name="Chen E.-F."/>
            <person name="Sun J.-M."/>
        </authorList>
    </citation>
    <scope>NUCLEOTIDE SEQUENCE</scope>
    <source>
        <strain evidence="6">Adult_tree_wgs_1</strain>
        <tissue evidence="6">Leaves</tissue>
    </source>
</reference>
<feature type="compositionally biased region" description="Low complexity" evidence="4">
    <location>
        <begin position="66"/>
        <end position="76"/>
    </location>
</feature>
<dbReference type="GO" id="GO:0000145">
    <property type="term" value="C:exocyst"/>
    <property type="evidence" value="ECO:0007669"/>
    <property type="project" value="InterPro"/>
</dbReference>
<comment type="caution">
    <text evidence="6">The sequence shown here is derived from an EMBL/GenBank/DDBJ whole genome shotgun (WGS) entry which is preliminary data.</text>
</comment>
<evidence type="ECO:0000256" key="4">
    <source>
        <dbReference type="SAM" id="MobiDB-lite"/>
    </source>
</evidence>
<feature type="compositionally biased region" description="Low complexity" evidence="4">
    <location>
        <begin position="643"/>
        <end position="657"/>
    </location>
</feature>
<keyword evidence="3" id="KW-0268">Exocytosis</keyword>
<dbReference type="EMBL" id="WJXA01000008">
    <property type="protein sequence ID" value="KAF7134798.1"/>
    <property type="molecule type" value="Genomic_DNA"/>
</dbReference>
<feature type="compositionally biased region" description="Acidic residues" evidence="4">
    <location>
        <begin position="1"/>
        <end position="13"/>
    </location>
</feature>
<dbReference type="InterPro" id="IPR029175">
    <property type="entry name" value="EXOC2/Sec5"/>
</dbReference>
<feature type="compositionally biased region" description="Basic and acidic residues" evidence="4">
    <location>
        <begin position="98"/>
        <end position="109"/>
    </location>
</feature>
<feature type="region of interest" description="Disordered" evidence="4">
    <location>
        <begin position="1"/>
        <end position="134"/>
    </location>
</feature>
<dbReference type="OrthoDB" id="26242at2759"/>
<feature type="region of interest" description="Disordered" evidence="4">
    <location>
        <begin position="636"/>
        <end position="667"/>
    </location>
</feature>
<feature type="compositionally biased region" description="Polar residues" evidence="4">
    <location>
        <begin position="18"/>
        <end position="65"/>
    </location>
</feature>
<organism evidence="6 7">
    <name type="scientific">Rhododendron simsii</name>
    <name type="common">Sims's rhododendron</name>
    <dbReference type="NCBI Taxonomy" id="118357"/>
    <lineage>
        <taxon>Eukaryota</taxon>
        <taxon>Viridiplantae</taxon>
        <taxon>Streptophyta</taxon>
        <taxon>Embryophyta</taxon>
        <taxon>Tracheophyta</taxon>
        <taxon>Spermatophyta</taxon>
        <taxon>Magnoliopsida</taxon>
        <taxon>eudicotyledons</taxon>
        <taxon>Gunneridae</taxon>
        <taxon>Pentapetalae</taxon>
        <taxon>asterids</taxon>
        <taxon>Ericales</taxon>
        <taxon>Ericaceae</taxon>
        <taxon>Ericoideae</taxon>
        <taxon>Rhodoreae</taxon>
        <taxon>Rhododendron</taxon>
    </lineage>
</organism>
<evidence type="ECO:0000259" key="5">
    <source>
        <dbReference type="Pfam" id="PF15469"/>
    </source>
</evidence>
<feature type="domain" description="Exocyst complex component EXOC2/Sec5 N-terminal" evidence="5">
    <location>
        <begin position="186"/>
        <end position="801"/>
    </location>
</feature>
<feature type="compositionally biased region" description="Basic and acidic residues" evidence="4">
    <location>
        <begin position="1154"/>
        <end position="1165"/>
    </location>
</feature>
<keyword evidence="7" id="KW-1185">Reference proteome</keyword>
<feature type="compositionally biased region" description="Polar residues" evidence="4">
    <location>
        <begin position="1226"/>
        <end position="1239"/>
    </location>
</feature>
<feature type="region of interest" description="Disordered" evidence="4">
    <location>
        <begin position="1138"/>
        <end position="1167"/>
    </location>
</feature>
<dbReference type="InterPro" id="IPR039481">
    <property type="entry name" value="EXOC2/Sec5_N_dom"/>
</dbReference>
<feature type="region of interest" description="Disordered" evidence="4">
    <location>
        <begin position="1222"/>
        <end position="1250"/>
    </location>
</feature>
<protein>
    <recommendedName>
        <fullName evidence="5">Exocyst complex component EXOC2/Sec5 N-terminal domain-containing protein</fullName>
    </recommendedName>
</protein>
<sequence>MSSDSGDLDEDELLQMALQEQSQRDVNYQQPSSKPSRPVSNFVQPPPQRATNQRVTAPPKNHNTNARPAQRAQQRRGSMDDDDDSEVEMLSISSGDEESSKGRGSESRNRAGSGGRRAGKEDDGDWDGGEPDSWKRVDEAELARRVREMRETRTVAVAPKIEQKPATARPGLNSLQSFPRGLECVDPLGLGIIDNKTLKLITEYSESSPAKSDKDYLDSNIREKLLYFSESFDAKLFLSRIHQETSGADLEAGGLALKTDLKGRTQQKKQLVKENFDCFVSCKTTIDDIESKLKRIEEDPEGSGTSHLFNCIQGVSSQANRAFSPLFERQAQAEKIRSVQGMLQRFRTLFNLPSSIRGSISKGEYDLAVREYRKAKSIVLPSHLGCLLASNAHLSRLKSIPVVSKWKSMVEKEFLRQVGILKRVLEEVEKIMYEFKGMLYKSLEDPNIEFRNLENIVRILLELEPDSDPVWHYLNIQNHRIRGLLEKCTLDHEARMELLQNEICEKALSDAKWKQIQQDLNQTADVDYSLTPENSHLLGYSEPVDFNGAEIDALRGKYIRRLTAVLIHHIPAFWKVALSVSSGKFAKVKHLACSSLLKSKEHSYRSWIEQFKIGSVSKEAGRWSYRRAVVARNSGQKPTKALSSQVSADSNVNNSANKSEEKVGDGKYSSHSLEEVAGMIRSTISVYESKVHNTFRDLEESNILQPFMRDAIKEISKACQAFEAKESAPPIAVAALWTLQSEITKIYILRLCSWMRASTEEVSKEESWVPVSILERNKSPYTISSLPLVFRSVMASAMEQINLDINERLKGCQLSCKECGITISYGLMKGLAITLMLKSFLQIQSSPEPHHGSMIAMNNLRMIQSLRSEATKTEDTFAQLQEIQESVRLAFLNCLLDFAGHLERSGGDLAQNRSSKGNLHLQNGYPHELQENYSDPVPGSLVDPHQQLLMVLSNIGYCKDELSRELYYKYRHIWLQSRGRDEEDSDMQDLVMSFSGLEEKVLEQYTFAKASLIRTAATNYLLDSGVQWGGAPAVKGVRDAAVELLHTLVAVHAEVFAACKPLLDKTLGILVEGLIDTFLSLFHENKTKDLRSFDANGFCQLMLELEYFETILNPHFTSDARESLKSLQGVLLEKATESVTETIETPSHHRRPTRGSEDALSDDRQQGMTVSPDDLIALAQQYSSELLQGELERTRINTACFVESIALDSVPESARAAYASFRGSMDSPSRNFRGNSQPVGSPGFSRQRRR</sequence>
<dbReference type="PANTHER" id="PTHR13043">
    <property type="entry name" value="EXOCYST COMPLEX COMPONENT SEC5"/>
    <property type="match status" value="1"/>
</dbReference>
<keyword evidence="2" id="KW-0813">Transport</keyword>
<gene>
    <name evidence="6" type="ORF">RHSIM_Rhsim08G0021800</name>
</gene>
<evidence type="ECO:0000256" key="1">
    <source>
        <dbReference type="ARBA" id="ARBA00010578"/>
    </source>
</evidence>
<proteinExistence type="inferred from homology"/>
<evidence type="ECO:0000256" key="3">
    <source>
        <dbReference type="ARBA" id="ARBA00022483"/>
    </source>
</evidence>
<comment type="similarity">
    <text evidence="1">Belongs to the SEC5 family.</text>
</comment>
<accession>A0A834LFP4</accession>
<feature type="domain" description="Exocyst complex component EXOC2/Sec5 N-terminal" evidence="5">
    <location>
        <begin position="868"/>
        <end position="1201"/>
    </location>
</feature>
<dbReference type="Pfam" id="PF15469">
    <property type="entry name" value="Sec5"/>
    <property type="match status" value="2"/>
</dbReference>
<evidence type="ECO:0000313" key="7">
    <source>
        <dbReference type="Proteomes" id="UP000626092"/>
    </source>
</evidence>
<dbReference type="PANTHER" id="PTHR13043:SF1">
    <property type="entry name" value="EXOCYST COMPLEX COMPONENT 2"/>
    <property type="match status" value="1"/>
</dbReference>
<dbReference type="GO" id="GO:0006887">
    <property type="term" value="P:exocytosis"/>
    <property type="evidence" value="ECO:0007669"/>
    <property type="project" value="UniProtKB-KW"/>
</dbReference>
<dbReference type="Proteomes" id="UP000626092">
    <property type="component" value="Unassembled WGS sequence"/>
</dbReference>
<evidence type="ECO:0000313" key="6">
    <source>
        <dbReference type="EMBL" id="KAF7134798.1"/>
    </source>
</evidence>
<dbReference type="AlphaFoldDB" id="A0A834LFP4"/>
<dbReference type="GO" id="GO:0006893">
    <property type="term" value="P:Golgi to plasma membrane transport"/>
    <property type="evidence" value="ECO:0007669"/>
    <property type="project" value="InterPro"/>
</dbReference>
<name>A0A834LFP4_RHOSS</name>
<evidence type="ECO:0000256" key="2">
    <source>
        <dbReference type="ARBA" id="ARBA00022448"/>
    </source>
</evidence>